<reference evidence="2" key="1">
    <citation type="submission" date="2023-01" db="EMBL/GenBank/DDBJ databases">
        <title>The chitinases involved in constricting ring structure development in the nematode-trapping fungus Drechslerella dactyloides.</title>
        <authorList>
            <person name="Wang R."/>
            <person name="Zhang L."/>
            <person name="Tang P."/>
            <person name="Li S."/>
            <person name="Liang L."/>
        </authorList>
    </citation>
    <scope>NUCLEOTIDE SEQUENCE</scope>
    <source>
        <strain evidence="2">YMF1.00031</strain>
    </source>
</reference>
<comment type="caution">
    <text evidence="2">The sequence shown here is derived from an EMBL/GenBank/DDBJ whole genome shotgun (WGS) entry which is preliminary data.</text>
</comment>
<evidence type="ECO:0000256" key="1">
    <source>
        <dbReference type="SAM" id="SignalP"/>
    </source>
</evidence>
<accession>A0AAD6IQ77</accession>
<dbReference type="AlphaFoldDB" id="A0AAD6IQ77"/>
<evidence type="ECO:0000313" key="2">
    <source>
        <dbReference type="EMBL" id="KAJ6256473.1"/>
    </source>
</evidence>
<feature type="signal peptide" evidence="1">
    <location>
        <begin position="1"/>
        <end position="21"/>
    </location>
</feature>
<keyword evidence="1" id="KW-0732">Signal</keyword>
<evidence type="ECO:0000313" key="3">
    <source>
        <dbReference type="Proteomes" id="UP001221413"/>
    </source>
</evidence>
<dbReference type="EMBL" id="JAQGDS010000012">
    <property type="protein sequence ID" value="KAJ6256473.1"/>
    <property type="molecule type" value="Genomic_DNA"/>
</dbReference>
<keyword evidence="3" id="KW-1185">Reference proteome</keyword>
<feature type="chain" id="PRO_5042001209" evidence="1">
    <location>
        <begin position="22"/>
        <end position="262"/>
    </location>
</feature>
<protein>
    <submittedName>
        <fullName evidence="2">Uncharacterized protein</fullName>
    </submittedName>
</protein>
<sequence length="262" mass="30070">MKSILFTLSVTVMAIFSVVQGALVRPARRDTIAVASPSLTGNQGQSADREPRFRRLVFSTGPVPAPEGEIVPRDDPPVGSQIYMQYPNAQEFQPSFEYDAIDRNVDLNSLRNDDGNRKQRSESFQKVYVVVEEGLKKFWDETDYCMVRYNQTQTVRNQAVVYCNNQYSIELWNKRPKDGPAPSDVRVTCWAAMIIAYKTIQEIFDENAPVFDRPDGLFKERRVLCDSWWSEDDTWGVSIAYREQGCPVENSNEWVELSKVEE</sequence>
<name>A0AAD6IQ77_DREDA</name>
<proteinExistence type="predicted"/>
<gene>
    <name evidence="2" type="ORF">Dda_8335</name>
</gene>
<dbReference type="Proteomes" id="UP001221413">
    <property type="component" value="Unassembled WGS sequence"/>
</dbReference>
<organism evidence="2 3">
    <name type="scientific">Drechslerella dactyloides</name>
    <name type="common">Nematode-trapping fungus</name>
    <name type="synonym">Arthrobotrys dactyloides</name>
    <dbReference type="NCBI Taxonomy" id="74499"/>
    <lineage>
        <taxon>Eukaryota</taxon>
        <taxon>Fungi</taxon>
        <taxon>Dikarya</taxon>
        <taxon>Ascomycota</taxon>
        <taxon>Pezizomycotina</taxon>
        <taxon>Orbiliomycetes</taxon>
        <taxon>Orbiliales</taxon>
        <taxon>Orbiliaceae</taxon>
        <taxon>Drechslerella</taxon>
    </lineage>
</organism>